<proteinExistence type="predicted"/>
<feature type="coiled-coil region" evidence="1">
    <location>
        <begin position="1"/>
        <end position="56"/>
    </location>
</feature>
<evidence type="ECO:0000313" key="5">
    <source>
        <dbReference type="Proteomes" id="UP000228681"/>
    </source>
</evidence>
<reference evidence="4 5" key="1">
    <citation type="submission" date="2017-09" db="EMBL/GenBank/DDBJ databases">
        <title>Depth-based differentiation of microbial function through sediment-hosted aquifers and enrichment of novel symbionts in the deep terrestrial subsurface.</title>
        <authorList>
            <person name="Probst A.J."/>
            <person name="Ladd B."/>
            <person name="Jarett J.K."/>
            <person name="Geller-Mcgrath D.E."/>
            <person name="Sieber C.M."/>
            <person name="Emerson J.B."/>
            <person name="Anantharaman K."/>
            <person name="Thomas B.C."/>
            <person name="Malmstrom R."/>
            <person name="Stieglmeier M."/>
            <person name="Klingl A."/>
            <person name="Woyke T."/>
            <person name="Ryan C.M."/>
            <person name="Banfield J.F."/>
        </authorList>
    </citation>
    <scope>NUCLEOTIDE SEQUENCE [LARGE SCALE GENOMIC DNA]</scope>
    <source>
        <strain evidence="4">CG23_combo_of_CG06-09_8_20_14_all_36_12</strain>
    </source>
</reference>
<dbReference type="CDD" id="cd00104">
    <property type="entry name" value="KAZAL_FS"/>
    <property type="match status" value="1"/>
</dbReference>
<evidence type="ECO:0000256" key="1">
    <source>
        <dbReference type="SAM" id="Coils"/>
    </source>
</evidence>
<evidence type="ECO:0000313" key="4">
    <source>
        <dbReference type="EMBL" id="PIP24929.1"/>
    </source>
</evidence>
<dbReference type="Proteomes" id="UP000228681">
    <property type="component" value="Unassembled WGS sequence"/>
</dbReference>
<sequence>MLKLEDRKEVITEKLDKILEEQKGSQFKEFKNLEVLKNLEEKVPEEAKEAIQKAQEKVMERLQENLEKMSPEDQEKFGEYIEKISGEKEKQLEIMENLKAKIKEAPATPIRVELKERLERGKTKVLEKIEEKLEKLDCPEWTPPAPDFCKEGRVVVMKDPETGCPLQPKCVQPGELTGLVTCCMDSACVRVTKEKCDGAGGKIVSASSCIPNPCEEKKIEVPPIEVPPAEVLEKPTIVPQPTACITLWDPVCGKDGKTYSNSCFAKSAGAEIDYKGVCKEEVLPKAIPSQEEPILEGEQRGVDVEKVK</sequence>
<feature type="compositionally biased region" description="Basic and acidic residues" evidence="2">
    <location>
        <begin position="297"/>
        <end position="308"/>
    </location>
</feature>
<evidence type="ECO:0000256" key="2">
    <source>
        <dbReference type="SAM" id="MobiDB-lite"/>
    </source>
</evidence>
<gene>
    <name evidence="4" type="ORF">COX34_01560</name>
</gene>
<dbReference type="Pfam" id="PF00050">
    <property type="entry name" value="Kazal_1"/>
    <property type="match status" value="1"/>
</dbReference>
<dbReference type="AlphaFoldDB" id="A0A2G9Z0E0"/>
<feature type="domain" description="Kazal-like" evidence="3">
    <location>
        <begin position="232"/>
        <end position="280"/>
    </location>
</feature>
<accession>A0A2G9Z0E0</accession>
<feature type="coiled-coil region" evidence="1">
    <location>
        <begin position="81"/>
        <end position="135"/>
    </location>
</feature>
<dbReference type="InterPro" id="IPR036058">
    <property type="entry name" value="Kazal_dom_sf"/>
</dbReference>
<evidence type="ECO:0000259" key="3">
    <source>
        <dbReference type="PROSITE" id="PS51465"/>
    </source>
</evidence>
<feature type="region of interest" description="Disordered" evidence="2">
    <location>
        <begin position="289"/>
        <end position="308"/>
    </location>
</feature>
<dbReference type="SMART" id="SM00280">
    <property type="entry name" value="KAZAL"/>
    <property type="match status" value="1"/>
</dbReference>
<protein>
    <recommendedName>
        <fullName evidence="3">Kazal-like domain-containing protein</fullName>
    </recommendedName>
</protein>
<dbReference type="Gene3D" id="3.30.60.30">
    <property type="match status" value="1"/>
</dbReference>
<organism evidence="4 5">
    <name type="scientific">Candidatus Nealsonbacteria bacterium CG23_combo_of_CG06-09_8_20_14_all_36_12</name>
    <dbReference type="NCBI Taxonomy" id="1974718"/>
    <lineage>
        <taxon>Bacteria</taxon>
        <taxon>Candidatus Nealsoniibacteriota</taxon>
    </lineage>
</organism>
<dbReference type="InterPro" id="IPR002350">
    <property type="entry name" value="Kazal_dom"/>
</dbReference>
<comment type="caution">
    <text evidence="4">The sequence shown here is derived from an EMBL/GenBank/DDBJ whole genome shotgun (WGS) entry which is preliminary data.</text>
</comment>
<keyword evidence="1" id="KW-0175">Coiled coil</keyword>
<dbReference type="PROSITE" id="PS51465">
    <property type="entry name" value="KAZAL_2"/>
    <property type="match status" value="1"/>
</dbReference>
<dbReference type="EMBL" id="PCRS01000024">
    <property type="protein sequence ID" value="PIP24929.1"/>
    <property type="molecule type" value="Genomic_DNA"/>
</dbReference>
<name>A0A2G9Z0E0_9BACT</name>
<dbReference type="SUPFAM" id="SSF100895">
    <property type="entry name" value="Kazal-type serine protease inhibitors"/>
    <property type="match status" value="1"/>
</dbReference>